<dbReference type="OrthoDB" id="6776160at2759"/>
<dbReference type="PANTHER" id="PTHR34153">
    <property type="entry name" value="SI:CH211-262H13.3-RELATED-RELATED"/>
    <property type="match status" value="1"/>
</dbReference>
<organism evidence="2 3">
    <name type="scientific">Psylliodes chrysocephalus</name>
    <dbReference type="NCBI Taxonomy" id="3402493"/>
    <lineage>
        <taxon>Eukaryota</taxon>
        <taxon>Metazoa</taxon>
        <taxon>Ecdysozoa</taxon>
        <taxon>Arthropoda</taxon>
        <taxon>Hexapoda</taxon>
        <taxon>Insecta</taxon>
        <taxon>Pterygota</taxon>
        <taxon>Neoptera</taxon>
        <taxon>Endopterygota</taxon>
        <taxon>Coleoptera</taxon>
        <taxon>Polyphaga</taxon>
        <taxon>Cucujiformia</taxon>
        <taxon>Chrysomeloidea</taxon>
        <taxon>Chrysomelidae</taxon>
        <taxon>Galerucinae</taxon>
        <taxon>Alticini</taxon>
        <taxon>Psylliodes</taxon>
    </lineage>
</organism>
<dbReference type="AlphaFoldDB" id="A0A9P0CTP2"/>
<dbReference type="Proteomes" id="UP001153636">
    <property type="component" value="Chromosome 2"/>
</dbReference>
<reference evidence="2" key="1">
    <citation type="submission" date="2022-01" db="EMBL/GenBank/DDBJ databases">
        <authorList>
            <person name="King R."/>
        </authorList>
    </citation>
    <scope>NUCLEOTIDE SEQUENCE</scope>
</reference>
<dbReference type="Pfam" id="PF16064">
    <property type="entry name" value="DUF4806"/>
    <property type="match status" value="1"/>
</dbReference>
<keyword evidence="3" id="KW-1185">Reference proteome</keyword>
<proteinExistence type="predicted"/>
<evidence type="ECO:0000313" key="2">
    <source>
        <dbReference type="EMBL" id="CAH1105885.1"/>
    </source>
</evidence>
<name>A0A9P0CTP2_9CUCU</name>
<dbReference type="PANTHER" id="PTHR34153:SF2">
    <property type="entry name" value="SI:CH211-262H13.3-RELATED"/>
    <property type="match status" value="1"/>
</dbReference>
<accession>A0A9P0CTP2</accession>
<protein>
    <recommendedName>
        <fullName evidence="1">DUF4806 domain-containing protein</fullName>
    </recommendedName>
</protein>
<gene>
    <name evidence="2" type="ORF">PSYICH_LOCUS6902</name>
</gene>
<evidence type="ECO:0000259" key="1">
    <source>
        <dbReference type="Pfam" id="PF16064"/>
    </source>
</evidence>
<sequence length="192" mass="22053">MGNQSQDEVFLAAQEAVGAHRDSQDGDVQEIKNSLEEIISLLTMNKLDMEDIKQRLGGIRENPANQTADAMEEVPVTFPLATLTNIEELEDYVKTDTGKNAFQRHIKKIGGNDSKDFILRILRHTLTNSLAELLSWTGRKGNFPIKQLLCINIIFGAVHRAFKCSLKEFEIHVREWLRHARQRKLREERKQM</sequence>
<dbReference type="EMBL" id="OV651814">
    <property type="protein sequence ID" value="CAH1105885.1"/>
    <property type="molecule type" value="Genomic_DNA"/>
</dbReference>
<feature type="domain" description="DUF4806" evidence="1">
    <location>
        <begin position="74"/>
        <end position="142"/>
    </location>
</feature>
<evidence type="ECO:0000313" key="3">
    <source>
        <dbReference type="Proteomes" id="UP001153636"/>
    </source>
</evidence>
<dbReference type="InterPro" id="IPR032071">
    <property type="entry name" value="DUF4806"/>
</dbReference>